<evidence type="ECO:0000313" key="2">
    <source>
        <dbReference type="Proteomes" id="UP000076404"/>
    </source>
</evidence>
<accession>A0A143BG82</accession>
<reference evidence="1 2" key="2">
    <citation type="journal article" date="2016" name="Environ. Microbiol. Rep.">
        <title>Metagenomic evidence for the presence of phototrophic Gemmatimonadetes bacteria in diverse environments.</title>
        <authorList>
            <person name="Zeng Y."/>
            <person name="Baumbach J."/>
            <person name="Barbosa E.G."/>
            <person name="Azevedo V."/>
            <person name="Zhang C."/>
            <person name="Koblizek M."/>
        </authorList>
    </citation>
    <scope>NUCLEOTIDE SEQUENCE [LARGE SCALE GENOMIC DNA]</scope>
    <source>
        <strain evidence="1 2">AP64</strain>
    </source>
</reference>
<protein>
    <submittedName>
        <fullName evidence="1">Uncharacterized protein</fullName>
    </submittedName>
</protein>
<name>A0A143BG82_9BACT</name>
<dbReference type="PROSITE" id="PS51318">
    <property type="entry name" value="TAT"/>
    <property type="match status" value="1"/>
</dbReference>
<reference evidence="1 2" key="1">
    <citation type="journal article" date="2014" name="Proc. Natl. Acad. Sci. U.S.A.">
        <title>Functional type 2 photosynthetic reaction centers found in the rare bacterial phylum Gemmatimonadetes.</title>
        <authorList>
            <person name="Zeng Y."/>
            <person name="Feng F."/>
            <person name="Medova H."/>
            <person name="Dean J."/>
            <person name="Koblizek M."/>
        </authorList>
    </citation>
    <scope>NUCLEOTIDE SEQUENCE [LARGE SCALE GENOMIC DNA]</scope>
    <source>
        <strain evidence="1 2">AP64</strain>
    </source>
</reference>
<keyword evidence="2" id="KW-1185">Reference proteome</keyword>
<proteinExistence type="predicted"/>
<dbReference type="KEGG" id="gph:GEMMAAP_02730"/>
<organism evidence="1 2">
    <name type="scientific">Gemmatimonas phototrophica</name>
    <dbReference type="NCBI Taxonomy" id="1379270"/>
    <lineage>
        <taxon>Bacteria</taxon>
        <taxon>Pseudomonadati</taxon>
        <taxon>Gemmatimonadota</taxon>
        <taxon>Gemmatimonadia</taxon>
        <taxon>Gemmatimonadales</taxon>
        <taxon>Gemmatimonadaceae</taxon>
        <taxon>Gemmatimonas</taxon>
    </lineage>
</organism>
<evidence type="ECO:0000313" key="1">
    <source>
        <dbReference type="EMBL" id="AMW04048.1"/>
    </source>
</evidence>
<dbReference type="eggNOG" id="COG1416">
    <property type="taxonomic scope" value="Bacteria"/>
</dbReference>
<dbReference type="AlphaFoldDB" id="A0A143BG82"/>
<gene>
    <name evidence="1" type="ORF">GEMMAAP_02730</name>
</gene>
<dbReference type="RefSeq" id="WP_026849336.1">
    <property type="nucleotide sequence ID" value="NZ_CP011454.1"/>
</dbReference>
<dbReference type="EMBL" id="CP011454">
    <property type="protein sequence ID" value="AMW04048.1"/>
    <property type="molecule type" value="Genomic_DNA"/>
</dbReference>
<dbReference type="InterPro" id="IPR019546">
    <property type="entry name" value="TAT_signal_bac_arc"/>
</dbReference>
<sequence>MSTARRDFLKHAGLTASGLAVFPSVAMGGSGVASRGHSSFTFDHAAEWEQQQAEPWDTTWVKKITGTHKAMFDIPEVEGGVGVLRSGIWQRQFTDVLKVPAGGLSSVMVIRHNAIFLAMSQDFWTTYGVGEAEKLKDDDEKTLLHNPVLPAPGKDVPPTMRAYMLDQQIGAGAIALGCGLAFRSVVSMIQKQDKLDAAESRKKAMSMLVPGVIMQPSGIFANVLAQQAGCVFVQAV</sequence>
<dbReference type="OrthoDB" id="1174147at2"/>
<dbReference type="Proteomes" id="UP000076404">
    <property type="component" value="Chromosome"/>
</dbReference>
<dbReference type="InterPro" id="IPR006311">
    <property type="entry name" value="TAT_signal"/>
</dbReference>
<dbReference type="NCBIfam" id="TIGR01409">
    <property type="entry name" value="TAT_signal_seq"/>
    <property type="match status" value="1"/>
</dbReference>